<dbReference type="EMBL" id="BLLI01000083">
    <property type="protein sequence ID" value="GFH43361.1"/>
    <property type="molecule type" value="Genomic_DNA"/>
</dbReference>
<dbReference type="RefSeq" id="WP_172209797.1">
    <property type="nucleotide sequence ID" value="NZ_BLLI01000083.1"/>
</dbReference>
<keyword evidence="2" id="KW-1185">Reference proteome</keyword>
<dbReference type="Proteomes" id="UP000480303">
    <property type="component" value="Unassembled WGS sequence"/>
</dbReference>
<evidence type="ECO:0008006" key="3">
    <source>
        <dbReference type="Google" id="ProtNLM"/>
    </source>
</evidence>
<organism evidence="1 2">
    <name type="scientific">Pseudolactococcus hodotermopsidis</name>
    <dbReference type="NCBI Taxonomy" id="2709157"/>
    <lineage>
        <taxon>Bacteria</taxon>
        <taxon>Bacillati</taxon>
        <taxon>Bacillota</taxon>
        <taxon>Bacilli</taxon>
        <taxon>Lactobacillales</taxon>
        <taxon>Streptococcaceae</taxon>
        <taxon>Pseudolactococcus</taxon>
    </lineage>
</organism>
<sequence length="304" mass="36269">MKELKQKLIQKLQIETDNITDYLETDKNVYRIETNVETNKTIFVNPTIESLNNQELVNFDIYQDKKDTISLITDENKLSNLIELESKFNDSQTTETNIFKNKEKIKYFYLKLNNIILVYRYTSRAYLKAKAFLKIRQTVELGQTKELELITEEDDRITLDKQSPDLIFDMDMKQAFLLNVKQSEYIIDLEVAIDKLREKFPDIQKENRIFSKDSFELFEKKISSLNKTRIRKFVKMIEEEKYHKFVEHRNQAVKIKERYSLTIEFNDCNEIVFGPDTSIEDILHLLADDYVQSYLDEESRVVDE</sequence>
<name>A0A6A0BGH2_9LACT</name>
<accession>A0A6A0BGH2</accession>
<evidence type="ECO:0000313" key="2">
    <source>
        <dbReference type="Proteomes" id="UP000480303"/>
    </source>
</evidence>
<proteinExistence type="predicted"/>
<dbReference type="AlphaFoldDB" id="A0A6A0BGH2"/>
<reference evidence="1 2" key="1">
    <citation type="submission" date="2020-02" db="EMBL/GenBank/DDBJ databases">
        <title>Draft genome sequence of Lactococcus sp. Hs30E4-3.</title>
        <authorList>
            <person name="Noda S."/>
            <person name="Yuki M."/>
            <person name="Ohkuma M."/>
        </authorList>
    </citation>
    <scope>NUCLEOTIDE SEQUENCE [LARGE SCALE GENOMIC DNA]</scope>
    <source>
        <strain evidence="1 2">Hs30E4-3</strain>
    </source>
</reference>
<protein>
    <recommendedName>
        <fullName evidence="3">DUF4868 domain-containing protein</fullName>
    </recommendedName>
</protein>
<gene>
    <name evidence="1" type="ORF">Hs30E_19120</name>
</gene>
<comment type="caution">
    <text evidence="1">The sequence shown here is derived from an EMBL/GenBank/DDBJ whole genome shotgun (WGS) entry which is preliminary data.</text>
</comment>
<evidence type="ECO:0000313" key="1">
    <source>
        <dbReference type="EMBL" id="GFH43361.1"/>
    </source>
</evidence>